<feature type="region of interest" description="Disordered" evidence="4">
    <location>
        <begin position="325"/>
        <end position="356"/>
    </location>
</feature>
<dbReference type="InterPro" id="IPR032378">
    <property type="entry name" value="ZC3H15/TMA46_C"/>
</dbReference>
<feature type="compositionally biased region" description="Low complexity" evidence="4">
    <location>
        <begin position="296"/>
        <end position="307"/>
    </location>
</feature>
<dbReference type="GO" id="GO:0005829">
    <property type="term" value="C:cytosol"/>
    <property type="evidence" value="ECO:0007669"/>
    <property type="project" value="TreeGrafter"/>
</dbReference>
<feature type="compositionally biased region" description="Acidic residues" evidence="4">
    <location>
        <begin position="325"/>
        <end position="337"/>
    </location>
</feature>
<reference evidence="6" key="1">
    <citation type="submission" date="2021-01" db="EMBL/GenBank/DDBJ databases">
        <authorList>
            <person name="Corre E."/>
            <person name="Pelletier E."/>
            <person name="Niang G."/>
            <person name="Scheremetjew M."/>
            <person name="Finn R."/>
            <person name="Kale V."/>
            <person name="Holt S."/>
            <person name="Cochrane G."/>
            <person name="Meng A."/>
            <person name="Brown T."/>
            <person name="Cohen L."/>
        </authorList>
    </citation>
    <scope>NUCLEOTIDE SEQUENCE</scope>
    <source>
        <strain evidence="6">379</strain>
    </source>
</reference>
<feature type="domain" description="ZC3H15/TMA46 family C-terminal" evidence="5">
    <location>
        <begin position="115"/>
        <end position="185"/>
    </location>
</feature>
<dbReference type="PANTHER" id="PTHR12681:SF0">
    <property type="entry name" value="ZINC FINGER CCCH DOMAIN-CONTAINING PROTEIN 15"/>
    <property type="match status" value="1"/>
</dbReference>
<dbReference type="AlphaFoldDB" id="A0A7S3SQF0"/>
<proteinExistence type="predicted"/>
<evidence type="ECO:0000259" key="5">
    <source>
        <dbReference type="Pfam" id="PF16543"/>
    </source>
</evidence>
<feature type="compositionally biased region" description="Basic and acidic residues" evidence="4">
    <location>
        <begin position="75"/>
        <end position="101"/>
    </location>
</feature>
<dbReference type="Pfam" id="PF16543">
    <property type="entry name" value="DFRP_C"/>
    <property type="match status" value="1"/>
</dbReference>
<dbReference type="GO" id="GO:0002181">
    <property type="term" value="P:cytoplasmic translation"/>
    <property type="evidence" value="ECO:0007669"/>
    <property type="project" value="TreeGrafter"/>
</dbReference>
<feature type="compositionally biased region" description="Low complexity" evidence="4">
    <location>
        <begin position="11"/>
        <end position="20"/>
    </location>
</feature>
<name>A0A7S3SQF0_EMIHU</name>
<evidence type="ECO:0000256" key="3">
    <source>
        <dbReference type="ARBA" id="ARBA00022833"/>
    </source>
</evidence>
<dbReference type="Gene3D" id="2.30.30.140">
    <property type="match status" value="1"/>
</dbReference>
<keyword evidence="1" id="KW-0479">Metal-binding</keyword>
<organism evidence="6">
    <name type="scientific">Emiliania huxleyi</name>
    <name type="common">Coccolithophore</name>
    <name type="synonym">Pontosphaera huxleyi</name>
    <dbReference type="NCBI Taxonomy" id="2903"/>
    <lineage>
        <taxon>Eukaryota</taxon>
        <taxon>Haptista</taxon>
        <taxon>Haptophyta</taxon>
        <taxon>Prymnesiophyceae</taxon>
        <taxon>Isochrysidales</taxon>
        <taxon>Noelaerhabdaceae</taxon>
        <taxon>Emiliania</taxon>
    </lineage>
</organism>
<feature type="region of interest" description="Disordered" evidence="4">
    <location>
        <begin position="179"/>
        <end position="223"/>
    </location>
</feature>
<evidence type="ECO:0000256" key="4">
    <source>
        <dbReference type="SAM" id="MobiDB-lite"/>
    </source>
</evidence>
<evidence type="ECO:0000313" key="6">
    <source>
        <dbReference type="EMBL" id="CAE0561488.1"/>
    </source>
</evidence>
<dbReference type="GO" id="GO:0003729">
    <property type="term" value="F:mRNA binding"/>
    <property type="evidence" value="ECO:0007669"/>
    <property type="project" value="TreeGrafter"/>
</dbReference>
<keyword evidence="2" id="KW-0863">Zinc-finger</keyword>
<dbReference type="PANTHER" id="PTHR12681">
    <property type="entry name" value="ZINC FINGER-CONTAINING PROTEIN P48ZNF"/>
    <property type="match status" value="1"/>
</dbReference>
<dbReference type="GO" id="GO:0008270">
    <property type="term" value="F:zinc ion binding"/>
    <property type="evidence" value="ECO:0007669"/>
    <property type="project" value="UniProtKB-KW"/>
</dbReference>
<evidence type="ECO:0000256" key="2">
    <source>
        <dbReference type="ARBA" id="ARBA00022771"/>
    </source>
</evidence>
<feature type="region of interest" description="Disordered" evidence="4">
    <location>
        <begin position="261"/>
        <end position="307"/>
    </location>
</feature>
<sequence>MPAKGTPAWHAAQKAQAGGKPQVDKTFGMKNKKGKAVQAKFHTQNGGADNAAQEKRRAEMKKAEQEAMNALLFQEAKKKNEKNKEKAKKEEKKKEEDKEPTEMLARIEWLKKRTTTRTPVTLDRLKAWIERKKAKKEAERLAKLGNAKAALSSGKKLAGVTGRELFQVDSTLFVDDAEAAEDTFDERTGAGTLSDDDEEGGEEGAARAGGGEAAAGSHPGASVSDLVLGERVEGRYMGGKAWYGGVVRAVAADGTATLEYEDGDIEESVPRDFIRPLDRAPPAAAAGDAAGGSGAAGPSAAGTSAAGASAAAAADAVALVEDESLFADDDFPEDDELGAAAAPAAGKAPAAGSKAPAAAVDLNAVDESLFLDEDLPSDDD</sequence>
<feature type="compositionally biased region" description="Basic and acidic residues" evidence="4">
    <location>
        <begin position="268"/>
        <end position="278"/>
    </location>
</feature>
<dbReference type="EMBL" id="HBIR01031972">
    <property type="protein sequence ID" value="CAE0561488.1"/>
    <property type="molecule type" value="Transcribed_RNA"/>
</dbReference>
<evidence type="ECO:0000256" key="1">
    <source>
        <dbReference type="ARBA" id="ARBA00022723"/>
    </source>
</evidence>
<keyword evidence="3" id="KW-0862">Zinc</keyword>
<feature type="compositionally biased region" description="Basic and acidic residues" evidence="4">
    <location>
        <begin position="52"/>
        <end position="65"/>
    </location>
</feature>
<feature type="region of interest" description="Disordered" evidence="4">
    <location>
        <begin position="1"/>
        <end position="101"/>
    </location>
</feature>
<gene>
    <name evidence="6" type="ORF">EHUX00137_LOCUS24806</name>
</gene>
<protein>
    <recommendedName>
        <fullName evidence="5">ZC3H15/TMA46 family C-terminal domain-containing protein</fullName>
    </recommendedName>
</protein>
<feature type="compositionally biased region" description="Low complexity" evidence="4">
    <location>
        <begin position="338"/>
        <end position="356"/>
    </location>
</feature>
<accession>A0A7S3SQF0</accession>
<dbReference type="CDD" id="cd04508">
    <property type="entry name" value="Tudor_SF"/>
    <property type="match status" value="1"/>
</dbReference>